<dbReference type="SUPFAM" id="SSF51735">
    <property type="entry name" value="NAD(P)-binding Rossmann-fold domains"/>
    <property type="match status" value="1"/>
</dbReference>
<dbReference type="Pfam" id="PF08240">
    <property type="entry name" value="ADH_N"/>
    <property type="match status" value="1"/>
</dbReference>
<dbReference type="SUPFAM" id="SSF50129">
    <property type="entry name" value="GroES-like"/>
    <property type="match status" value="1"/>
</dbReference>
<dbReference type="InterPro" id="IPR020843">
    <property type="entry name" value="ER"/>
</dbReference>
<organism evidence="4">
    <name type="scientific">uncultured Rubrobacteraceae bacterium</name>
    <dbReference type="NCBI Taxonomy" id="349277"/>
    <lineage>
        <taxon>Bacteria</taxon>
        <taxon>Bacillati</taxon>
        <taxon>Actinomycetota</taxon>
        <taxon>Rubrobacteria</taxon>
        <taxon>Rubrobacterales</taxon>
        <taxon>Rubrobacteraceae</taxon>
        <taxon>environmental samples</taxon>
    </lineage>
</organism>
<dbReference type="PROSITE" id="PS01162">
    <property type="entry name" value="QOR_ZETA_CRYSTAL"/>
    <property type="match status" value="1"/>
</dbReference>
<protein>
    <submittedName>
        <fullName evidence="4">NADPH:quinone oxidoreductase</fullName>
        <ecNumber evidence="4">1.6.5.5</ecNumber>
    </submittedName>
</protein>
<dbReference type="Gene3D" id="3.90.180.10">
    <property type="entry name" value="Medium-chain alcohol dehydrogenases, catalytic domain"/>
    <property type="match status" value="1"/>
</dbReference>
<dbReference type="EMBL" id="CADCVB010000054">
    <property type="protein sequence ID" value="CAA9416387.1"/>
    <property type="molecule type" value="Genomic_DNA"/>
</dbReference>
<accession>A0A6J4PPJ2</accession>
<evidence type="ECO:0000259" key="3">
    <source>
        <dbReference type="SMART" id="SM00829"/>
    </source>
</evidence>
<dbReference type="CDD" id="cd05286">
    <property type="entry name" value="QOR2"/>
    <property type="match status" value="1"/>
</dbReference>
<evidence type="ECO:0000256" key="2">
    <source>
        <dbReference type="ARBA" id="ARBA00023002"/>
    </source>
</evidence>
<dbReference type="InterPro" id="IPR047618">
    <property type="entry name" value="QOR-like"/>
</dbReference>
<proteinExistence type="predicted"/>
<evidence type="ECO:0000313" key="4">
    <source>
        <dbReference type="EMBL" id="CAA9416387.1"/>
    </source>
</evidence>
<dbReference type="Pfam" id="PF00107">
    <property type="entry name" value="ADH_zinc_N"/>
    <property type="match status" value="1"/>
</dbReference>
<evidence type="ECO:0000256" key="1">
    <source>
        <dbReference type="ARBA" id="ARBA00022857"/>
    </source>
</evidence>
<dbReference type="Gene3D" id="3.40.50.720">
    <property type="entry name" value="NAD(P)-binding Rossmann-like Domain"/>
    <property type="match status" value="1"/>
</dbReference>
<dbReference type="InterPro" id="IPR002364">
    <property type="entry name" value="Quin_OxRdtase/zeta-crystal_CS"/>
</dbReference>
<dbReference type="GO" id="GO:0035925">
    <property type="term" value="F:mRNA 3'-UTR AU-rich region binding"/>
    <property type="evidence" value="ECO:0007669"/>
    <property type="project" value="TreeGrafter"/>
</dbReference>
<reference evidence="4" key="1">
    <citation type="submission" date="2020-02" db="EMBL/GenBank/DDBJ databases">
        <authorList>
            <person name="Meier V. D."/>
        </authorList>
    </citation>
    <scope>NUCLEOTIDE SEQUENCE</scope>
    <source>
        <strain evidence="4">AVDCRST_MAG78</strain>
    </source>
</reference>
<dbReference type="AlphaFoldDB" id="A0A6J4PPJ2"/>
<dbReference type="PANTHER" id="PTHR48106:SF13">
    <property type="entry name" value="QUINONE OXIDOREDUCTASE-RELATED"/>
    <property type="match status" value="1"/>
</dbReference>
<dbReference type="SMART" id="SM00829">
    <property type="entry name" value="PKS_ER"/>
    <property type="match status" value="1"/>
</dbReference>
<name>A0A6J4PPJ2_9ACTN</name>
<feature type="domain" description="Enoyl reductase (ER)" evidence="3">
    <location>
        <begin position="30"/>
        <end position="342"/>
    </location>
</feature>
<dbReference type="InterPro" id="IPR011032">
    <property type="entry name" value="GroES-like_sf"/>
</dbReference>
<keyword evidence="1" id="KW-0521">NADP</keyword>
<dbReference type="GO" id="GO:0005829">
    <property type="term" value="C:cytosol"/>
    <property type="evidence" value="ECO:0007669"/>
    <property type="project" value="TreeGrafter"/>
</dbReference>
<dbReference type="GO" id="GO:0070402">
    <property type="term" value="F:NADPH binding"/>
    <property type="evidence" value="ECO:0007669"/>
    <property type="project" value="TreeGrafter"/>
</dbReference>
<dbReference type="GO" id="GO:0008270">
    <property type="term" value="F:zinc ion binding"/>
    <property type="evidence" value="ECO:0007669"/>
    <property type="project" value="InterPro"/>
</dbReference>
<gene>
    <name evidence="4" type="ORF">AVDCRST_MAG78-716</name>
</gene>
<dbReference type="InterPro" id="IPR013149">
    <property type="entry name" value="ADH-like_C"/>
</dbReference>
<dbReference type="GO" id="GO:0003960">
    <property type="term" value="F:quinone reductase (NADPH) activity"/>
    <property type="evidence" value="ECO:0007669"/>
    <property type="project" value="UniProtKB-EC"/>
</dbReference>
<dbReference type="InterPro" id="IPR013154">
    <property type="entry name" value="ADH-like_N"/>
</dbReference>
<dbReference type="InterPro" id="IPR036291">
    <property type="entry name" value="NAD(P)-bd_dom_sf"/>
</dbReference>
<keyword evidence="2 4" id="KW-0560">Oxidoreductase</keyword>
<sequence length="344" mass="36514">MFAAARAGSNERKVTVYMAQMKAIRVDEFGEPEVLQHVEIERPSPGKGEVLIEIKSAGVNYADTMRRRNQYVEPQELPFTPGSEVAGTVAEAGDSVEDVNAGDRVVTLLGTGGYASYAVAPAQNLIPIPDGMDFDEAAAIPLQGLTAYHVLETSGQLKEGESVLVHAAAGGVGYLAVQMAKLMGASPVIATASTQEKLDLAKDLGADVLINYTEEDWPEQVREATGGNGTDVVLEMVGGDFPQKNLQCLNAFGRMVVFGAASGDRGSLVPSELMKNNHVVAGFYLPNIMARPQLFGPSLEKVLGWISSGDLKLNVGARYLLEQASEAHGALEGRETTGKIVLNP</sequence>
<dbReference type="EC" id="1.6.5.5" evidence="4"/>
<dbReference type="PANTHER" id="PTHR48106">
    <property type="entry name" value="QUINONE OXIDOREDUCTASE PIG3-RELATED"/>
    <property type="match status" value="1"/>
</dbReference>